<organism evidence="3 4">
    <name type="scientific">Aeromicrobium wangtongii</name>
    <dbReference type="NCBI Taxonomy" id="2969247"/>
    <lineage>
        <taxon>Bacteria</taxon>
        <taxon>Bacillati</taxon>
        <taxon>Actinomycetota</taxon>
        <taxon>Actinomycetes</taxon>
        <taxon>Propionibacteriales</taxon>
        <taxon>Nocardioidaceae</taxon>
        <taxon>Aeromicrobium</taxon>
    </lineage>
</organism>
<proteinExistence type="inferred from homology"/>
<reference evidence="3 4" key="1">
    <citation type="submission" date="2022-08" db="EMBL/GenBank/DDBJ databases">
        <title>novel species in genus Aeromicrobium.</title>
        <authorList>
            <person name="Ye L."/>
        </authorList>
    </citation>
    <scope>NUCLEOTIDE SEQUENCE [LARGE SCALE GENOMIC DNA]</scope>
    <source>
        <strain evidence="4">zg-Y1379</strain>
    </source>
</reference>
<keyword evidence="1" id="KW-0624">Polysaccharide degradation</keyword>
<gene>
    <name evidence="3" type="ORF">NQV15_14190</name>
</gene>
<comment type="similarity">
    <text evidence="1">Belongs to the glycosyl hydrolase family 6.</text>
</comment>
<keyword evidence="1" id="KW-0119">Carbohydrate metabolism</keyword>
<evidence type="ECO:0000313" key="3">
    <source>
        <dbReference type="EMBL" id="UUP12994.1"/>
    </source>
</evidence>
<keyword evidence="1" id="KW-0136">Cellulose degradation</keyword>
<dbReference type="GO" id="GO:0016787">
    <property type="term" value="F:hydrolase activity"/>
    <property type="evidence" value="ECO:0007669"/>
    <property type="project" value="UniProtKB-KW"/>
</dbReference>
<dbReference type="Proteomes" id="UP001316184">
    <property type="component" value="Chromosome"/>
</dbReference>
<dbReference type="InterPro" id="IPR016288">
    <property type="entry name" value="Beta_cellobiohydrolase"/>
</dbReference>
<evidence type="ECO:0000313" key="4">
    <source>
        <dbReference type="Proteomes" id="UP001316184"/>
    </source>
</evidence>
<dbReference type="SUPFAM" id="SSF51989">
    <property type="entry name" value="Glycosyl hydrolases family 6, cellulases"/>
    <property type="match status" value="1"/>
</dbReference>
<keyword evidence="1 3" id="KW-0378">Hydrolase</keyword>
<keyword evidence="1" id="KW-0326">Glycosidase</keyword>
<evidence type="ECO:0000256" key="2">
    <source>
        <dbReference type="SAM" id="MobiDB-lite"/>
    </source>
</evidence>
<dbReference type="PANTHER" id="PTHR34876">
    <property type="match status" value="1"/>
</dbReference>
<dbReference type="RefSeq" id="WP_232401300.1">
    <property type="nucleotide sequence ID" value="NZ_CP102173.1"/>
</dbReference>
<evidence type="ECO:0000256" key="1">
    <source>
        <dbReference type="RuleBase" id="RU361186"/>
    </source>
</evidence>
<sequence length="352" mass="37444">MRRGGALAAFALAVAAVLVTAVLIGRDGGDGASAGNGRAEATDDAPAAVQIERPPIDLGKGLLRVPNETAAWLDRQGRKADPAVRKRIGAQPDAFWLVGDPKPDRLLGRLIKLARTKDRTLQLVLYNIPERNDPAGGGGASDAAAYAKWVEKISADLGDTRAIVVIEPDALRFTDRLAPKDPARAERMDSLRLAVATLVERNPRARVYVDAGTASGPGSVVPARMAELLTDVGVSDSVGFAVNVAGYSPDPEATAYARKIRNALIDRHGLSDPRYVVDTGRNGNPVWDYERCNPPGRLLGRPPELVEDPDGLDLLLWIKPPATSDGDCGIAPGSRGGEFLPDEAIRMSHDRP</sequence>
<dbReference type="InterPro" id="IPR036434">
    <property type="entry name" value="Beta_cellobiohydrolase_sf"/>
</dbReference>
<dbReference type="Pfam" id="PF01341">
    <property type="entry name" value="Glyco_hydro_6"/>
    <property type="match status" value="1"/>
</dbReference>
<keyword evidence="4" id="KW-1185">Reference proteome</keyword>
<dbReference type="PRINTS" id="PR00733">
    <property type="entry name" value="GLHYDRLASE6"/>
</dbReference>
<dbReference type="EMBL" id="CP102173">
    <property type="protein sequence ID" value="UUP12994.1"/>
    <property type="molecule type" value="Genomic_DNA"/>
</dbReference>
<dbReference type="PIRSF" id="PIRSF001100">
    <property type="entry name" value="Beta_cellobiohydrolase"/>
    <property type="match status" value="1"/>
</dbReference>
<dbReference type="PANTHER" id="PTHR34876:SF4">
    <property type="entry name" value="1,4-BETA-D-GLUCAN CELLOBIOHYDROLASE C-RELATED"/>
    <property type="match status" value="1"/>
</dbReference>
<name>A0ABY5M495_9ACTN</name>
<dbReference type="Gene3D" id="3.20.20.40">
    <property type="entry name" value="1, 4-beta cellobiohydrolase"/>
    <property type="match status" value="1"/>
</dbReference>
<protein>
    <recommendedName>
        <fullName evidence="1">Glucanase</fullName>
        <ecNumber evidence="1">3.2.1.-</ecNumber>
    </recommendedName>
</protein>
<feature type="compositionally biased region" description="Basic and acidic residues" evidence="2">
    <location>
        <begin position="343"/>
        <end position="352"/>
    </location>
</feature>
<accession>A0ABY5M495</accession>
<dbReference type="EC" id="3.2.1.-" evidence="1"/>
<feature type="region of interest" description="Disordered" evidence="2">
    <location>
        <begin position="326"/>
        <end position="352"/>
    </location>
</feature>